<feature type="compositionally biased region" description="Polar residues" evidence="1">
    <location>
        <begin position="435"/>
        <end position="444"/>
    </location>
</feature>
<dbReference type="EMBL" id="CM007382">
    <property type="protein sequence ID" value="ONK78693.1"/>
    <property type="molecule type" value="Genomic_DNA"/>
</dbReference>
<keyword evidence="2" id="KW-0472">Membrane</keyword>
<dbReference type="AlphaFoldDB" id="A0A5P1FLT6"/>
<feature type="compositionally biased region" description="Polar residues" evidence="1">
    <location>
        <begin position="521"/>
        <end position="533"/>
    </location>
</feature>
<feature type="region of interest" description="Disordered" evidence="1">
    <location>
        <begin position="374"/>
        <end position="533"/>
    </location>
</feature>
<name>A0A5P1FLT6_ASPOF</name>
<protein>
    <submittedName>
        <fullName evidence="3">Uncharacterized protein</fullName>
    </submittedName>
</protein>
<keyword evidence="4" id="KW-1185">Reference proteome</keyword>
<feature type="region of interest" description="Disordered" evidence="1">
    <location>
        <begin position="239"/>
        <end position="337"/>
    </location>
</feature>
<evidence type="ECO:0000256" key="1">
    <source>
        <dbReference type="SAM" id="MobiDB-lite"/>
    </source>
</evidence>
<feature type="compositionally biased region" description="Basic and acidic residues" evidence="1">
    <location>
        <begin position="239"/>
        <end position="260"/>
    </location>
</feature>
<feature type="compositionally biased region" description="Low complexity" evidence="1">
    <location>
        <begin position="264"/>
        <end position="274"/>
    </location>
</feature>
<feature type="compositionally biased region" description="Basic and acidic residues" evidence="1">
    <location>
        <begin position="396"/>
        <end position="405"/>
    </location>
</feature>
<feature type="region of interest" description="Disordered" evidence="1">
    <location>
        <begin position="51"/>
        <end position="132"/>
    </location>
</feature>
<feature type="region of interest" description="Disordered" evidence="1">
    <location>
        <begin position="1"/>
        <end position="20"/>
    </location>
</feature>
<feature type="compositionally biased region" description="Basic and acidic residues" evidence="1">
    <location>
        <begin position="287"/>
        <end position="299"/>
    </location>
</feature>
<evidence type="ECO:0000313" key="3">
    <source>
        <dbReference type="EMBL" id="ONK78693.1"/>
    </source>
</evidence>
<keyword evidence="2" id="KW-1133">Transmembrane helix</keyword>
<accession>A0A5P1FLT6</accession>
<sequence>MATQSDHGQVMKSKREEKVKVEASGVAGIVLIGGALVAAAVGAAFVAHRARGSNRGRGRKNDTVNEEEKMGLRSLLSMKGEDFSDDSLVGSQESNSEKSEIDEESEKGEEGSEATGDSSTESNAEAVWPAEVIDEQKEFLEVNHELNQISEMSENFENKVEEMNLREEEFSFHGSDQIQEVACDESEMAKETREVDKLDTDNVELIDDDVKVEEFSFWGDKTSTPEINTEQNLGELEAARVAEEDKTETREGQEGGKIEENIEIVETSEISIEQENTEQAQSTETNETEKGVEASKEIEVTFGSEGEDKSGMLQELLSSADGSENEDVPLATSEGYACGGFENPEMIVEATENLSEANINDDGGFVQESDVTLVREEEEENNSSISRQEEVQEELADSRNSREEFGEQSVYPEGVTAQEKMDCPISVTEMDHQTEVTNKSSGEISGNFEDLKVADNEVEISEDKEGEEEKVGDNKQQGSSEESVEKDERTTAGGKHAFLPSSDKNEVISYNDSLETKENMRMNSDTETEEGQNTCNKTEMVMDVGDSSSVPIINHENIVHECSSSETAYNSLQDKSNQDLEESDIAHVEEGKIVVEEEETGSCTEAISDNEMIEEEKGSASIENEMKLKFEVAKEAAGRDQREHEQEVAKKDLEIKSTGKEKTMDSVLLHGSSKVFLFVLALSLVLGLIASAHHDLLQGYKNHLPEICHQVYQLIFPSYDGAIGEL</sequence>
<gene>
    <name evidence="3" type="ORF">A4U43_C02F21450</name>
</gene>
<dbReference type="Gramene" id="ONK78693">
    <property type="protein sequence ID" value="ONK78693"/>
    <property type="gene ID" value="A4U43_C02F21450"/>
</dbReference>
<dbReference type="OMA" id="ENIVHEC"/>
<evidence type="ECO:0000313" key="4">
    <source>
        <dbReference type="Proteomes" id="UP000243459"/>
    </source>
</evidence>
<feature type="compositionally biased region" description="Basic and acidic residues" evidence="1">
    <location>
        <begin position="449"/>
        <end position="473"/>
    </location>
</feature>
<organism evidence="3 4">
    <name type="scientific">Asparagus officinalis</name>
    <name type="common">Garden asparagus</name>
    <dbReference type="NCBI Taxonomy" id="4686"/>
    <lineage>
        <taxon>Eukaryota</taxon>
        <taxon>Viridiplantae</taxon>
        <taxon>Streptophyta</taxon>
        <taxon>Embryophyta</taxon>
        <taxon>Tracheophyta</taxon>
        <taxon>Spermatophyta</taxon>
        <taxon>Magnoliopsida</taxon>
        <taxon>Liliopsida</taxon>
        <taxon>Asparagales</taxon>
        <taxon>Asparagaceae</taxon>
        <taxon>Asparagoideae</taxon>
        <taxon>Asparagus</taxon>
    </lineage>
</organism>
<keyword evidence="2" id="KW-0812">Transmembrane</keyword>
<feature type="transmembrane region" description="Helical" evidence="2">
    <location>
        <begin position="21"/>
        <end position="47"/>
    </location>
</feature>
<evidence type="ECO:0000256" key="2">
    <source>
        <dbReference type="SAM" id="Phobius"/>
    </source>
</evidence>
<reference evidence="4" key="1">
    <citation type="journal article" date="2017" name="Nat. Commun.">
        <title>The asparagus genome sheds light on the origin and evolution of a young Y chromosome.</title>
        <authorList>
            <person name="Harkess A."/>
            <person name="Zhou J."/>
            <person name="Xu C."/>
            <person name="Bowers J.E."/>
            <person name="Van der Hulst R."/>
            <person name="Ayyampalayam S."/>
            <person name="Mercati F."/>
            <person name="Riccardi P."/>
            <person name="McKain M.R."/>
            <person name="Kakrana A."/>
            <person name="Tang H."/>
            <person name="Ray J."/>
            <person name="Groenendijk J."/>
            <person name="Arikit S."/>
            <person name="Mathioni S.M."/>
            <person name="Nakano M."/>
            <person name="Shan H."/>
            <person name="Telgmann-Rauber A."/>
            <person name="Kanno A."/>
            <person name="Yue Z."/>
            <person name="Chen H."/>
            <person name="Li W."/>
            <person name="Chen Y."/>
            <person name="Xu X."/>
            <person name="Zhang Y."/>
            <person name="Luo S."/>
            <person name="Chen H."/>
            <person name="Gao J."/>
            <person name="Mao Z."/>
            <person name="Pires J.C."/>
            <person name="Luo M."/>
            <person name="Kudrna D."/>
            <person name="Wing R.A."/>
            <person name="Meyers B.C."/>
            <person name="Yi K."/>
            <person name="Kong H."/>
            <person name="Lavrijsen P."/>
            <person name="Sunseri F."/>
            <person name="Falavigna A."/>
            <person name="Ye Y."/>
            <person name="Leebens-Mack J.H."/>
            <person name="Chen G."/>
        </authorList>
    </citation>
    <scope>NUCLEOTIDE SEQUENCE [LARGE SCALE GENOMIC DNA]</scope>
    <source>
        <strain evidence="4">cv. DH0086</strain>
    </source>
</reference>
<proteinExistence type="predicted"/>
<feature type="compositionally biased region" description="Basic and acidic residues" evidence="1">
    <location>
        <begin position="59"/>
        <end position="71"/>
    </location>
</feature>
<dbReference type="Proteomes" id="UP000243459">
    <property type="component" value="Chromosome 2"/>
</dbReference>